<accession>A0A392SXB8</accession>
<dbReference type="EMBL" id="LXQA010454075">
    <property type="protein sequence ID" value="MCI52864.1"/>
    <property type="molecule type" value="Genomic_DNA"/>
</dbReference>
<name>A0A392SXB8_9FABA</name>
<proteinExistence type="predicted"/>
<reference evidence="1 2" key="1">
    <citation type="journal article" date="2018" name="Front. Plant Sci.">
        <title>Red Clover (Trifolium pratense) and Zigzag Clover (T. medium) - A Picture of Genomic Similarities and Differences.</title>
        <authorList>
            <person name="Dluhosova J."/>
            <person name="Istvanek J."/>
            <person name="Nedelnik J."/>
            <person name="Repkova J."/>
        </authorList>
    </citation>
    <scope>NUCLEOTIDE SEQUENCE [LARGE SCALE GENOMIC DNA]</scope>
    <source>
        <strain evidence="2">cv. 10/8</strain>
        <tissue evidence="1">Leaf</tissue>
    </source>
</reference>
<protein>
    <submittedName>
        <fullName evidence="1">Uncharacterized protein</fullName>
    </submittedName>
</protein>
<organism evidence="1 2">
    <name type="scientific">Trifolium medium</name>
    <dbReference type="NCBI Taxonomy" id="97028"/>
    <lineage>
        <taxon>Eukaryota</taxon>
        <taxon>Viridiplantae</taxon>
        <taxon>Streptophyta</taxon>
        <taxon>Embryophyta</taxon>
        <taxon>Tracheophyta</taxon>
        <taxon>Spermatophyta</taxon>
        <taxon>Magnoliopsida</taxon>
        <taxon>eudicotyledons</taxon>
        <taxon>Gunneridae</taxon>
        <taxon>Pentapetalae</taxon>
        <taxon>rosids</taxon>
        <taxon>fabids</taxon>
        <taxon>Fabales</taxon>
        <taxon>Fabaceae</taxon>
        <taxon>Papilionoideae</taxon>
        <taxon>50 kb inversion clade</taxon>
        <taxon>NPAAA clade</taxon>
        <taxon>Hologalegina</taxon>
        <taxon>IRL clade</taxon>
        <taxon>Trifolieae</taxon>
        <taxon>Trifolium</taxon>
    </lineage>
</organism>
<evidence type="ECO:0000313" key="1">
    <source>
        <dbReference type="EMBL" id="MCI52864.1"/>
    </source>
</evidence>
<evidence type="ECO:0000313" key="2">
    <source>
        <dbReference type="Proteomes" id="UP000265520"/>
    </source>
</evidence>
<sequence>MLENCHLKPRERKTESHFLESNLVHGDRTPKVLLRTYPPTGTGNDYFPVRGPLLLNLIKKIIGHSLQKFCRPSGRDI</sequence>
<dbReference type="Proteomes" id="UP000265520">
    <property type="component" value="Unassembled WGS sequence"/>
</dbReference>
<feature type="non-terminal residue" evidence="1">
    <location>
        <position position="77"/>
    </location>
</feature>
<dbReference type="AlphaFoldDB" id="A0A392SXB8"/>
<keyword evidence="2" id="KW-1185">Reference proteome</keyword>
<comment type="caution">
    <text evidence="1">The sequence shown here is derived from an EMBL/GenBank/DDBJ whole genome shotgun (WGS) entry which is preliminary data.</text>
</comment>